<sequence length="103" mass="11526">MLETIQATFQSSKLERANYAQPDDPPILDNDKEVDFYGTIFRRSDANRRVIAIDPESASNQLAAIAKASSRGQFVIAYPALNRVFLGQRHTLRKCPLGITHAH</sequence>
<comment type="caution">
    <text evidence="1">The sequence shown here is derived from an EMBL/GenBank/DDBJ whole genome shotgun (WGS) entry which is preliminary data.</text>
</comment>
<reference evidence="1 2" key="1">
    <citation type="submission" date="2020-08" db="EMBL/GenBank/DDBJ databases">
        <title>Genomic Encyclopedia of Type Strains, Phase III (KMG-III): the genomes of soil and plant-associated and newly described type strains.</title>
        <authorList>
            <person name="Whitman W."/>
        </authorList>
    </citation>
    <scope>NUCLEOTIDE SEQUENCE [LARGE SCALE GENOMIC DNA]</scope>
    <source>
        <strain evidence="1 2">CECT 4113</strain>
    </source>
</reference>
<dbReference type="RefSeq" id="WP_245438493.1">
    <property type="nucleotide sequence ID" value="NZ_JACHXH010000012.1"/>
</dbReference>
<evidence type="ECO:0000313" key="2">
    <source>
        <dbReference type="Proteomes" id="UP000518315"/>
    </source>
</evidence>
<keyword evidence="2" id="KW-1185">Reference proteome</keyword>
<proteinExistence type="predicted"/>
<organism evidence="1 2">
    <name type="scientific">Rhizobium pisi</name>
    <dbReference type="NCBI Taxonomy" id="574561"/>
    <lineage>
        <taxon>Bacteria</taxon>
        <taxon>Pseudomonadati</taxon>
        <taxon>Pseudomonadota</taxon>
        <taxon>Alphaproteobacteria</taxon>
        <taxon>Hyphomicrobiales</taxon>
        <taxon>Rhizobiaceae</taxon>
        <taxon>Rhizobium/Agrobacterium group</taxon>
        <taxon>Rhizobium</taxon>
    </lineage>
</organism>
<dbReference type="Proteomes" id="UP000518315">
    <property type="component" value="Unassembled WGS sequence"/>
</dbReference>
<dbReference type="EMBL" id="JACHXH010000012">
    <property type="protein sequence ID" value="MBB3135925.1"/>
    <property type="molecule type" value="Genomic_DNA"/>
</dbReference>
<evidence type="ECO:0000313" key="1">
    <source>
        <dbReference type="EMBL" id="MBB3135925.1"/>
    </source>
</evidence>
<name>A0A7W5BMW9_9HYPH</name>
<gene>
    <name evidence="1" type="ORF">FHS26_003672</name>
</gene>
<accession>A0A7W5BMW9</accession>
<protein>
    <submittedName>
        <fullName evidence="1">Uncharacterized protein</fullName>
    </submittedName>
</protein>
<dbReference type="AlphaFoldDB" id="A0A7W5BMW9"/>